<dbReference type="KEGG" id="rgi:RGI145_01300"/>
<dbReference type="STRING" id="257708.RGI145_01300"/>
<reference evidence="2 3" key="1">
    <citation type="submission" date="2016-05" db="EMBL/GenBank/DDBJ databases">
        <title>Complete Genome and Methylome Analysis of Psychrotrophic Bacterial Isolates from Antarctic Lake Untersee.</title>
        <authorList>
            <person name="Fomenkov A."/>
            <person name="Akimov V.N."/>
            <person name="Vasilyeva L.V."/>
            <person name="Andersen D."/>
            <person name="Vincze T."/>
            <person name="Roberts R.J."/>
        </authorList>
    </citation>
    <scope>NUCLEOTIDE SEQUENCE [LARGE SCALE GENOMIC DNA]</scope>
    <source>
        <strain evidence="2 3">U14-5</strain>
    </source>
</reference>
<proteinExistence type="predicted"/>
<sequence>MRDSSYTGYTPHIVPGVTPVDKITVESRVVACDGGKGALGHPTIYMRIEDREVTCPYCSRTYVLAEGAGDDGHH</sequence>
<feature type="domain" description="Zinc finger CHCC-type" evidence="1">
    <location>
        <begin position="28"/>
        <end position="62"/>
    </location>
</feature>
<evidence type="ECO:0000313" key="3">
    <source>
        <dbReference type="Proteomes" id="UP000185494"/>
    </source>
</evidence>
<dbReference type="Proteomes" id="UP000185494">
    <property type="component" value="Chromosome 1"/>
</dbReference>
<protein>
    <recommendedName>
        <fullName evidence="1">Zinc finger CHCC-type domain-containing protein</fullName>
    </recommendedName>
</protein>
<dbReference type="InterPro" id="IPR019401">
    <property type="entry name" value="Znf_CHCC"/>
</dbReference>
<organism evidence="2 3">
    <name type="scientific">Roseomonas gilardii</name>
    <dbReference type="NCBI Taxonomy" id="257708"/>
    <lineage>
        <taxon>Bacteria</taxon>
        <taxon>Pseudomonadati</taxon>
        <taxon>Pseudomonadota</taxon>
        <taxon>Alphaproteobacteria</taxon>
        <taxon>Acetobacterales</taxon>
        <taxon>Roseomonadaceae</taxon>
        <taxon>Roseomonas</taxon>
    </lineage>
</organism>
<dbReference type="AlphaFoldDB" id="A0A1L7AB63"/>
<evidence type="ECO:0000313" key="2">
    <source>
        <dbReference type="EMBL" id="APT55950.1"/>
    </source>
</evidence>
<accession>A0A1L7AB63</accession>
<name>A0A1L7AB63_9PROT</name>
<dbReference type="eggNOG" id="COG4391">
    <property type="taxonomic scope" value="Bacteria"/>
</dbReference>
<dbReference type="GeneID" id="99632523"/>
<dbReference type="RefSeq" id="WP_019460968.1">
    <property type="nucleotide sequence ID" value="NZ_CP015583.1"/>
</dbReference>
<dbReference type="Pfam" id="PF10276">
    <property type="entry name" value="zf-CHCC"/>
    <property type="match status" value="1"/>
</dbReference>
<dbReference type="Gene3D" id="2.60.260.40">
    <property type="entry name" value="q5lls5 like domains"/>
    <property type="match status" value="1"/>
</dbReference>
<evidence type="ECO:0000259" key="1">
    <source>
        <dbReference type="Pfam" id="PF10276"/>
    </source>
</evidence>
<dbReference type="EMBL" id="CP015583">
    <property type="protein sequence ID" value="APT55950.1"/>
    <property type="molecule type" value="Genomic_DNA"/>
</dbReference>
<gene>
    <name evidence="2" type="ORF">RGI145_01300</name>
</gene>